<keyword evidence="2" id="KW-1185">Reference proteome</keyword>
<organism evidence="1 2">
    <name type="scientific">Coemansia aciculifera</name>
    <dbReference type="NCBI Taxonomy" id="417176"/>
    <lineage>
        <taxon>Eukaryota</taxon>
        <taxon>Fungi</taxon>
        <taxon>Fungi incertae sedis</taxon>
        <taxon>Zoopagomycota</taxon>
        <taxon>Kickxellomycotina</taxon>
        <taxon>Kickxellomycetes</taxon>
        <taxon>Kickxellales</taxon>
        <taxon>Kickxellaceae</taxon>
        <taxon>Coemansia</taxon>
    </lineage>
</organism>
<proteinExistence type="predicted"/>
<gene>
    <name evidence="1" type="ORF">GGH94_001317</name>
</gene>
<accession>A0A9W8IUG9</accession>
<reference evidence="1" key="1">
    <citation type="submission" date="2022-07" db="EMBL/GenBank/DDBJ databases">
        <title>Phylogenomic reconstructions and comparative analyses of Kickxellomycotina fungi.</title>
        <authorList>
            <person name="Reynolds N.K."/>
            <person name="Stajich J.E."/>
            <person name="Barry K."/>
            <person name="Grigoriev I.V."/>
            <person name="Crous P."/>
            <person name="Smith M.E."/>
        </authorList>
    </citation>
    <scope>NUCLEOTIDE SEQUENCE</scope>
    <source>
        <strain evidence="1">RSA 476</strain>
    </source>
</reference>
<evidence type="ECO:0000313" key="2">
    <source>
        <dbReference type="Proteomes" id="UP001140074"/>
    </source>
</evidence>
<dbReference type="AlphaFoldDB" id="A0A9W8IUG9"/>
<protein>
    <submittedName>
        <fullName evidence="1">Uncharacterized protein</fullName>
    </submittedName>
</protein>
<evidence type="ECO:0000313" key="1">
    <source>
        <dbReference type="EMBL" id="KAJ2866747.1"/>
    </source>
</evidence>
<dbReference type="EMBL" id="JANBUY010000031">
    <property type="protein sequence ID" value="KAJ2866747.1"/>
    <property type="molecule type" value="Genomic_DNA"/>
</dbReference>
<name>A0A9W8IUG9_9FUNG</name>
<comment type="caution">
    <text evidence="1">The sequence shown here is derived from an EMBL/GenBank/DDBJ whole genome shotgun (WGS) entry which is preliminary data.</text>
</comment>
<sequence length="147" mass="17342">MEFEIMERAGLPRYFWLVTVEDIEYPHCLPAYWDRVLRTWYTLKGKGPDETFNGSIETLLGLPFDHSAVYLLVEISAAVRRRLWANKLFTLGDIFERYKPTGAAISQDDPLLQPYVLAFGQCRINLHPHVVRKLLNYTLELDRWRHF</sequence>
<dbReference type="Proteomes" id="UP001140074">
    <property type="component" value="Unassembled WGS sequence"/>
</dbReference>